<accession>A0ACB5R9U8</accession>
<proteinExistence type="predicted"/>
<evidence type="ECO:0000313" key="1">
    <source>
        <dbReference type="EMBL" id="GKX65962.1"/>
    </source>
</evidence>
<protein>
    <submittedName>
        <fullName evidence="1">Cation transporter</fullName>
    </submittedName>
</protein>
<evidence type="ECO:0000313" key="2">
    <source>
        <dbReference type="Proteomes" id="UP001058074"/>
    </source>
</evidence>
<keyword evidence="2" id="KW-1185">Reference proteome</keyword>
<reference evidence="1" key="1">
    <citation type="journal article" date="2025" name="Int. J. Syst. Evol. Microbiol.">
        <title>Inconstantimicrobium mannanitabidum sp. nov., a novel member of the family Clostridiaceae isolated from anoxic soil under the treatment of reductive soil disinfestation.</title>
        <authorList>
            <person name="Ueki A."/>
            <person name="Tonouchi A."/>
            <person name="Honma S."/>
            <person name="Kaku N."/>
            <person name="Ueki K."/>
        </authorList>
    </citation>
    <scope>NUCLEOTIDE SEQUENCE</scope>
    <source>
        <strain evidence="1">TW13</strain>
    </source>
</reference>
<gene>
    <name evidence="1" type="ORF">rsdtw13_12200</name>
</gene>
<sequence>MNAKVKVARLSLLSNSTLIVMKLIVGLLTGSVSIISEAIHSTMDLLAAIIAFFSVKISDKPADSMHPYGHGKIENISGVIESLLIFAASIWIIVESVKKILNPSEIGSIGFGFIVMFISSAINYIVSRKLYKVAKQEDSIALEADALHLKADVYTSLGVGTGLLLIWVTKLNFLDPVVAIGVAIFILKEAYELLKTAFEPLLDVKLSDEDIKVIEDKIIKYSDVYCNYHNLKTRKSGHMRYIDLHLVFPDETTIKQAHDICDSIEKDIEQSLKHTDIMIHMEASEEASNCENCKVKCKNKFAH</sequence>
<dbReference type="Proteomes" id="UP001058074">
    <property type="component" value="Unassembled WGS sequence"/>
</dbReference>
<dbReference type="EMBL" id="BROD01000001">
    <property type="protein sequence ID" value="GKX65962.1"/>
    <property type="molecule type" value="Genomic_DNA"/>
</dbReference>
<name>A0ACB5R9U8_9CLOT</name>
<organism evidence="1 2">
    <name type="scientific">Inconstantimicrobium mannanitabidum</name>
    <dbReference type="NCBI Taxonomy" id="1604901"/>
    <lineage>
        <taxon>Bacteria</taxon>
        <taxon>Bacillati</taxon>
        <taxon>Bacillota</taxon>
        <taxon>Clostridia</taxon>
        <taxon>Eubacteriales</taxon>
        <taxon>Clostridiaceae</taxon>
        <taxon>Inconstantimicrobium</taxon>
    </lineage>
</organism>
<comment type="caution">
    <text evidence="1">The sequence shown here is derived from an EMBL/GenBank/DDBJ whole genome shotgun (WGS) entry which is preliminary data.</text>
</comment>